<organism evidence="1 2">
    <name type="scientific">Colletotrichum phormii</name>
    <dbReference type="NCBI Taxonomy" id="359342"/>
    <lineage>
        <taxon>Eukaryota</taxon>
        <taxon>Fungi</taxon>
        <taxon>Dikarya</taxon>
        <taxon>Ascomycota</taxon>
        <taxon>Pezizomycotina</taxon>
        <taxon>Sordariomycetes</taxon>
        <taxon>Hypocreomycetidae</taxon>
        <taxon>Glomerellales</taxon>
        <taxon>Glomerellaceae</taxon>
        <taxon>Colletotrichum</taxon>
        <taxon>Colletotrichum acutatum species complex</taxon>
    </lineage>
</organism>
<dbReference type="RefSeq" id="XP_060447687.1">
    <property type="nucleotide sequence ID" value="XM_060590066.1"/>
</dbReference>
<dbReference type="EMBL" id="JAHMHQ010000006">
    <property type="protein sequence ID" value="KAK1639080.1"/>
    <property type="molecule type" value="Genomic_DNA"/>
</dbReference>
<reference evidence="1" key="1">
    <citation type="submission" date="2021-06" db="EMBL/GenBank/DDBJ databases">
        <title>Comparative genomics, transcriptomics and evolutionary studies reveal genomic signatures of adaptation to plant cell wall in hemibiotrophic fungi.</title>
        <authorList>
            <consortium name="DOE Joint Genome Institute"/>
            <person name="Baroncelli R."/>
            <person name="Diaz J.F."/>
            <person name="Benocci T."/>
            <person name="Peng M."/>
            <person name="Battaglia E."/>
            <person name="Haridas S."/>
            <person name="Andreopoulos W."/>
            <person name="Labutti K."/>
            <person name="Pangilinan J."/>
            <person name="Floch G.L."/>
            <person name="Makela M.R."/>
            <person name="Henrissat B."/>
            <person name="Grigoriev I.V."/>
            <person name="Crouch J.A."/>
            <person name="De Vries R.P."/>
            <person name="Sukno S.A."/>
            <person name="Thon M.R."/>
        </authorList>
    </citation>
    <scope>NUCLEOTIDE SEQUENCE</scope>
    <source>
        <strain evidence="1">CBS 102054</strain>
    </source>
</reference>
<accession>A0AAI9ZVP9</accession>
<dbReference type="AlphaFoldDB" id="A0AAI9ZVP9"/>
<keyword evidence="2" id="KW-1185">Reference proteome</keyword>
<protein>
    <submittedName>
        <fullName evidence="1">Uncharacterized protein</fullName>
    </submittedName>
</protein>
<evidence type="ECO:0000313" key="2">
    <source>
        <dbReference type="Proteomes" id="UP001243989"/>
    </source>
</evidence>
<sequence>MGGKGLAAPGECPFCNSGKAQSRHPRDFLIPISTELSEHASHSLLTSDKSQLPIQVPVFHRYPV</sequence>
<proteinExistence type="predicted"/>
<evidence type="ECO:0000313" key="1">
    <source>
        <dbReference type="EMBL" id="KAK1639080.1"/>
    </source>
</evidence>
<name>A0AAI9ZVP9_9PEZI</name>
<dbReference type="Proteomes" id="UP001243989">
    <property type="component" value="Unassembled WGS sequence"/>
</dbReference>
<dbReference type="GeneID" id="85474928"/>
<comment type="caution">
    <text evidence="1">The sequence shown here is derived from an EMBL/GenBank/DDBJ whole genome shotgun (WGS) entry which is preliminary data.</text>
</comment>
<gene>
    <name evidence="1" type="ORF">BDP81DRAFT_423385</name>
</gene>